<feature type="DNA-binding region" description="H-T-H motif" evidence="4">
    <location>
        <begin position="44"/>
        <end position="63"/>
    </location>
</feature>
<proteinExistence type="predicted"/>
<keyword evidence="1" id="KW-0805">Transcription regulation</keyword>
<organism evidence="7 8">
    <name type="scientific">Streptosporangium pseudovulgare</name>
    <dbReference type="NCBI Taxonomy" id="35765"/>
    <lineage>
        <taxon>Bacteria</taxon>
        <taxon>Bacillati</taxon>
        <taxon>Actinomycetota</taxon>
        <taxon>Actinomycetes</taxon>
        <taxon>Streptosporangiales</taxon>
        <taxon>Streptosporangiaceae</taxon>
        <taxon>Streptosporangium</taxon>
    </lineage>
</organism>
<dbReference type="Proteomes" id="UP000611554">
    <property type="component" value="Unassembled WGS sequence"/>
</dbReference>
<evidence type="ECO:0000313" key="8">
    <source>
        <dbReference type="Proteomes" id="UP000611554"/>
    </source>
</evidence>
<evidence type="ECO:0000256" key="1">
    <source>
        <dbReference type="ARBA" id="ARBA00023015"/>
    </source>
</evidence>
<name>A0ABQ2QPI7_9ACTN</name>
<dbReference type="Gene3D" id="1.10.357.10">
    <property type="entry name" value="Tetracycline Repressor, domain 2"/>
    <property type="match status" value="1"/>
</dbReference>
<dbReference type="Gene3D" id="1.10.10.60">
    <property type="entry name" value="Homeodomain-like"/>
    <property type="match status" value="1"/>
</dbReference>
<evidence type="ECO:0000256" key="3">
    <source>
        <dbReference type="ARBA" id="ARBA00023163"/>
    </source>
</evidence>
<dbReference type="InterPro" id="IPR011075">
    <property type="entry name" value="TetR_C"/>
</dbReference>
<dbReference type="InterPro" id="IPR050109">
    <property type="entry name" value="HTH-type_TetR-like_transc_reg"/>
</dbReference>
<dbReference type="Pfam" id="PF16859">
    <property type="entry name" value="TetR_C_11"/>
    <property type="match status" value="1"/>
</dbReference>
<dbReference type="PANTHER" id="PTHR30055">
    <property type="entry name" value="HTH-TYPE TRANSCRIPTIONAL REGULATOR RUTR"/>
    <property type="match status" value="1"/>
</dbReference>
<dbReference type="InterPro" id="IPR009057">
    <property type="entry name" value="Homeodomain-like_sf"/>
</dbReference>
<sequence>MQTGSGDQAARRPHTGRRRNEAARRAILDVVVDLIGRDDDAPVTIDTIAAAAGVGKQTIYRWWPSKGAVLLEAMTERADLDIPPSDTGTLAGDLEAFLRATFRLAGQATMARLLRKVMVEAQLDPQMGEATRSFLARRRSALRGLFERAAERGETAPGTDPDLLVDQAFGVLWYRILVGHAPLTEASAAELAGALTAQAVRRAPGEPG</sequence>
<keyword evidence="3" id="KW-0804">Transcription</keyword>
<evidence type="ECO:0000259" key="6">
    <source>
        <dbReference type="PROSITE" id="PS50977"/>
    </source>
</evidence>
<dbReference type="InterPro" id="IPR001647">
    <property type="entry name" value="HTH_TetR"/>
</dbReference>
<dbReference type="PROSITE" id="PS50977">
    <property type="entry name" value="HTH_TETR_2"/>
    <property type="match status" value="1"/>
</dbReference>
<feature type="region of interest" description="Disordered" evidence="5">
    <location>
        <begin position="1"/>
        <end position="21"/>
    </location>
</feature>
<protein>
    <submittedName>
        <fullName evidence="7">TetR family transcriptional regulator</fullName>
    </submittedName>
</protein>
<evidence type="ECO:0000256" key="4">
    <source>
        <dbReference type="PROSITE-ProRule" id="PRU00335"/>
    </source>
</evidence>
<gene>
    <name evidence="7" type="ORF">GCM10010140_20310</name>
</gene>
<dbReference type="RefSeq" id="WP_189246218.1">
    <property type="nucleotide sequence ID" value="NZ_BMQJ01000004.1"/>
</dbReference>
<keyword evidence="8" id="KW-1185">Reference proteome</keyword>
<accession>A0ABQ2QPI7</accession>
<dbReference type="Pfam" id="PF00440">
    <property type="entry name" value="TetR_N"/>
    <property type="match status" value="1"/>
</dbReference>
<evidence type="ECO:0000256" key="2">
    <source>
        <dbReference type="ARBA" id="ARBA00023125"/>
    </source>
</evidence>
<reference evidence="8" key="1">
    <citation type="journal article" date="2019" name="Int. J. Syst. Evol. Microbiol.">
        <title>The Global Catalogue of Microorganisms (GCM) 10K type strain sequencing project: providing services to taxonomists for standard genome sequencing and annotation.</title>
        <authorList>
            <consortium name="The Broad Institute Genomics Platform"/>
            <consortium name="The Broad Institute Genome Sequencing Center for Infectious Disease"/>
            <person name="Wu L."/>
            <person name="Ma J."/>
        </authorList>
    </citation>
    <scope>NUCLEOTIDE SEQUENCE [LARGE SCALE GENOMIC DNA]</scope>
    <source>
        <strain evidence="8">JCM 3115</strain>
    </source>
</reference>
<dbReference type="EMBL" id="BMQJ01000004">
    <property type="protein sequence ID" value="GGP90547.1"/>
    <property type="molecule type" value="Genomic_DNA"/>
</dbReference>
<evidence type="ECO:0000313" key="7">
    <source>
        <dbReference type="EMBL" id="GGP90547.1"/>
    </source>
</evidence>
<comment type="caution">
    <text evidence="7">The sequence shown here is derived from an EMBL/GenBank/DDBJ whole genome shotgun (WGS) entry which is preliminary data.</text>
</comment>
<evidence type="ECO:0000256" key="5">
    <source>
        <dbReference type="SAM" id="MobiDB-lite"/>
    </source>
</evidence>
<dbReference type="PANTHER" id="PTHR30055:SF148">
    <property type="entry name" value="TETR-FAMILY TRANSCRIPTIONAL REGULATOR"/>
    <property type="match status" value="1"/>
</dbReference>
<dbReference type="InterPro" id="IPR036271">
    <property type="entry name" value="Tet_transcr_reg_TetR-rel_C_sf"/>
</dbReference>
<dbReference type="SUPFAM" id="SSF48498">
    <property type="entry name" value="Tetracyclin repressor-like, C-terminal domain"/>
    <property type="match status" value="1"/>
</dbReference>
<feature type="domain" description="HTH tetR-type" evidence="6">
    <location>
        <begin position="21"/>
        <end position="81"/>
    </location>
</feature>
<keyword evidence="2 4" id="KW-0238">DNA-binding</keyword>
<dbReference type="SUPFAM" id="SSF46689">
    <property type="entry name" value="Homeodomain-like"/>
    <property type="match status" value="1"/>
</dbReference>